<sequence length="427" mass="45300">MVRRLMHAAVLSTLAAVGAASALSLTDIHARATGASFCSKYMCVEAVLNGSTVEYTLSGTGKSTPGWMGVGFGTFMANSPMVIMWSNSDGSITLSQRKAPGESMPTVDSSPPRVATLSTALSTASGNANFVFTVDSNSLSTQPIIYAFGSVNPGSSAVDATLQQHSDYGITQLNLQGSLAGSSATSASGSTPTGSSGSSSGSGSNTNENTGGATSDIPLTPYQRMIIAHAVFCVVGFALFLPIGALVARFLRTFSSSWYTAHWIAQFVLAGASILAGIVLGFKAASYEGSTSYRILDTHKKTGIILFALYIAQCILGAIIHWVKPKRVLRRPPQNYLHALLGLSIIALSLYQIRTGYKTEWLFTGLGPLPSSVNTVWILWCVVLPVFYAAGLVFLRKQYAQEAAARNGWTDEYAMNKGPERPEYHDN</sequence>
<reference evidence="12" key="1">
    <citation type="submission" date="2014-09" db="EMBL/GenBank/DDBJ databases">
        <title>Genome sequence of the luminous mushroom Mycena chlorophos for searching fungal bioluminescence genes.</title>
        <authorList>
            <person name="Tanaka Y."/>
            <person name="Kasuga D."/>
            <person name="Oba Y."/>
            <person name="Hase S."/>
            <person name="Sato K."/>
            <person name="Oba Y."/>
            <person name="Sakakibara Y."/>
        </authorList>
    </citation>
    <scope>NUCLEOTIDE SEQUENCE</scope>
</reference>
<dbReference type="PROSITE" id="PS50939">
    <property type="entry name" value="CYTOCHROME_B561"/>
    <property type="match status" value="1"/>
</dbReference>
<dbReference type="EMBL" id="DF843861">
    <property type="protein sequence ID" value="GAT47659.1"/>
    <property type="molecule type" value="Genomic_DNA"/>
</dbReference>
<dbReference type="PANTHER" id="PTHR47797:SF3">
    <property type="entry name" value="CYTOCHROME B561 DOMAIN-CONTAINING PROTEIN"/>
    <property type="match status" value="1"/>
</dbReference>
<keyword evidence="5 8" id="KW-1133">Transmembrane helix</keyword>
<evidence type="ECO:0000256" key="3">
    <source>
        <dbReference type="ARBA" id="ARBA00022692"/>
    </source>
</evidence>
<evidence type="ECO:0000256" key="2">
    <source>
        <dbReference type="ARBA" id="ARBA00022448"/>
    </source>
</evidence>
<dbReference type="Pfam" id="PF03188">
    <property type="entry name" value="Cytochrom_B561"/>
    <property type="match status" value="1"/>
</dbReference>
<feature type="transmembrane region" description="Helical" evidence="8">
    <location>
        <begin position="373"/>
        <end position="395"/>
    </location>
</feature>
<feature type="domain" description="Cytochrome b561" evidence="11">
    <location>
        <begin position="179"/>
        <end position="395"/>
    </location>
</feature>
<dbReference type="Proteomes" id="UP000815677">
    <property type="component" value="Unassembled WGS sequence"/>
</dbReference>
<dbReference type="InterPro" id="IPR006593">
    <property type="entry name" value="Cyt_b561/ferric_Rdtase_TM"/>
</dbReference>
<evidence type="ECO:0000259" key="10">
    <source>
        <dbReference type="PROSITE" id="PS50836"/>
    </source>
</evidence>
<dbReference type="Gene3D" id="2.60.40.1210">
    <property type="entry name" value="Cellobiose dehydrogenase, cytochrome domain"/>
    <property type="match status" value="1"/>
</dbReference>
<evidence type="ECO:0000256" key="6">
    <source>
        <dbReference type="ARBA" id="ARBA00023136"/>
    </source>
</evidence>
<dbReference type="CDD" id="cd08760">
    <property type="entry name" value="Cyt_b561_FRRS1_like"/>
    <property type="match status" value="1"/>
</dbReference>
<organism evidence="12 13">
    <name type="scientific">Mycena chlorophos</name>
    <name type="common">Agaric fungus</name>
    <name type="synonym">Agaricus chlorophos</name>
    <dbReference type="NCBI Taxonomy" id="658473"/>
    <lineage>
        <taxon>Eukaryota</taxon>
        <taxon>Fungi</taxon>
        <taxon>Dikarya</taxon>
        <taxon>Basidiomycota</taxon>
        <taxon>Agaricomycotina</taxon>
        <taxon>Agaricomycetes</taxon>
        <taxon>Agaricomycetidae</taxon>
        <taxon>Agaricales</taxon>
        <taxon>Marasmiineae</taxon>
        <taxon>Mycenaceae</taxon>
        <taxon>Mycena</taxon>
    </lineage>
</organism>
<keyword evidence="9" id="KW-0732">Signal</keyword>
<name>A0ABQ0L923_MYCCL</name>
<evidence type="ECO:0000256" key="1">
    <source>
        <dbReference type="ARBA" id="ARBA00004370"/>
    </source>
</evidence>
<dbReference type="Pfam" id="PF16010">
    <property type="entry name" value="CDH-cyt"/>
    <property type="match status" value="1"/>
</dbReference>
<dbReference type="SMART" id="SM00664">
    <property type="entry name" value="DoH"/>
    <property type="match status" value="1"/>
</dbReference>
<keyword evidence="13" id="KW-1185">Reference proteome</keyword>
<dbReference type="SMART" id="SM00665">
    <property type="entry name" value="B561"/>
    <property type="match status" value="1"/>
</dbReference>
<dbReference type="PANTHER" id="PTHR47797">
    <property type="entry name" value="DEHYDROGENASE, PUTATIVE (AFU_ORTHOLOGUE AFUA_8G05805)-RELATED"/>
    <property type="match status" value="1"/>
</dbReference>
<feature type="signal peptide" evidence="9">
    <location>
        <begin position="1"/>
        <end position="22"/>
    </location>
</feature>
<evidence type="ECO:0000256" key="9">
    <source>
        <dbReference type="SAM" id="SignalP"/>
    </source>
</evidence>
<evidence type="ECO:0000256" key="8">
    <source>
        <dbReference type="SAM" id="Phobius"/>
    </source>
</evidence>
<feature type="domain" description="DOMON" evidence="10">
    <location>
        <begin position="35"/>
        <end position="149"/>
    </location>
</feature>
<dbReference type="InterPro" id="IPR015920">
    <property type="entry name" value="Cellobiose_DH-like_cyt"/>
</dbReference>
<feature type="transmembrane region" description="Helical" evidence="8">
    <location>
        <begin position="302"/>
        <end position="323"/>
    </location>
</feature>
<accession>A0ABQ0L923</accession>
<dbReference type="PROSITE" id="PS50836">
    <property type="entry name" value="DOMON"/>
    <property type="match status" value="1"/>
</dbReference>
<evidence type="ECO:0000256" key="7">
    <source>
        <dbReference type="SAM" id="MobiDB-lite"/>
    </source>
</evidence>
<dbReference type="InterPro" id="IPR005018">
    <property type="entry name" value="DOMON_domain"/>
</dbReference>
<gene>
    <name evidence="12" type="ORF">MCHLO_05112</name>
</gene>
<proteinExistence type="predicted"/>
<evidence type="ECO:0000313" key="13">
    <source>
        <dbReference type="Proteomes" id="UP000815677"/>
    </source>
</evidence>
<dbReference type="SUPFAM" id="SSF49344">
    <property type="entry name" value="CBD9-like"/>
    <property type="match status" value="1"/>
</dbReference>
<evidence type="ECO:0000256" key="4">
    <source>
        <dbReference type="ARBA" id="ARBA00022982"/>
    </source>
</evidence>
<dbReference type="Gene3D" id="1.20.120.1770">
    <property type="match status" value="1"/>
</dbReference>
<comment type="subcellular location">
    <subcellularLocation>
        <location evidence="1">Membrane</location>
    </subcellularLocation>
</comment>
<evidence type="ECO:0000256" key="5">
    <source>
        <dbReference type="ARBA" id="ARBA00022989"/>
    </source>
</evidence>
<keyword evidence="3 8" id="KW-0812">Transmembrane</keyword>
<evidence type="ECO:0000313" key="12">
    <source>
        <dbReference type="EMBL" id="GAT47659.1"/>
    </source>
</evidence>
<feature type="transmembrane region" description="Helical" evidence="8">
    <location>
        <begin position="335"/>
        <end position="353"/>
    </location>
</feature>
<feature type="region of interest" description="Disordered" evidence="7">
    <location>
        <begin position="181"/>
        <end position="212"/>
    </location>
</feature>
<keyword evidence="4" id="KW-0249">Electron transport</keyword>
<feature type="transmembrane region" description="Helical" evidence="8">
    <location>
        <begin position="226"/>
        <end position="251"/>
    </location>
</feature>
<evidence type="ECO:0000259" key="11">
    <source>
        <dbReference type="PROSITE" id="PS50939"/>
    </source>
</evidence>
<keyword evidence="6 8" id="KW-0472">Membrane</keyword>
<protein>
    <submittedName>
        <fullName evidence="12">CBD9-like protein</fullName>
    </submittedName>
</protein>
<feature type="transmembrane region" description="Helical" evidence="8">
    <location>
        <begin position="263"/>
        <end position="282"/>
    </location>
</feature>
<feature type="chain" id="PRO_5045834075" evidence="9">
    <location>
        <begin position="23"/>
        <end position="427"/>
    </location>
</feature>
<dbReference type="CDD" id="cd09630">
    <property type="entry name" value="CDH_like_cytochrome"/>
    <property type="match status" value="1"/>
</dbReference>
<keyword evidence="2" id="KW-0813">Transport</keyword>